<dbReference type="PROSITE" id="PS51379">
    <property type="entry name" value="4FE4S_FER_2"/>
    <property type="match status" value="2"/>
</dbReference>
<evidence type="ECO:0000259" key="7">
    <source>
        <dbReference type="PROSITE" id="PS51379"/>
    </source>
</evidence>
<dbReference type="GO" id="GO:0046872">
    <property type="term" value="F:metal ion binding"/>
    <property type="evidence" value="ECO:0007669"/>
    <property type="project" value="UniProtKB-KW"/>
</dbReference>
<dbReference type="Pfam" id="PF04055">
    <property type="entry name" value="Radical_SAM"/>
    <property type="match status" value="1"/>
</dbReference>
<dbReference type="PROSITE" id="PS51918">
    <property type="entry name" value="RADICAL_SAM"/>
    <property type="match status" value="1"/>
</dbReference>
<dbReference type="SFLD" id="SFLDS00029">
    <property type="entry name" value="Radical_SAM"/>
    <property type="match status" value="1"/>
</dbReference>
<dbReference type="AlphaFoldDB" id="A0A1B2I243"/>
<dbReference type="SFLD" id="SFLDG01066">
    <property type="entry name" value="organic_radical-activating_enz"/>
    <property type="match status" value="1"/>
</dbReference>
<dbReference type="InterPro" id="IPR040074">
    <property type="entry name" value="BssD/PflA/YjjW"/>
</dbReference>
<dbReference type="InterPro" id="IPR007197">
    <property type="entry name" value="rSAM"/>
</dbReference>
<keyword evidence="6" id="KW-0411">Iron-sulfur</keyword>
<dbReference type="NCBIfam" id="TIGR02494">
    <property type="entry name" value="PFLE_PFLC"/>
    <property type="match status" value="1"/>
</dbReference>
<dbReference type="InterPro" id="IPR034457">
    <property type="entry name" value="Organic_radical-activating"/>
</dbReference>
<dbReference type="STRING" id="1197717.BED41_02445"/>
<feature type="domain" description="4Fe-4S ferredoxin-type" evidence="7">
    <location>
        <begin position="47"/>
        <end position="76"/>
    </location>
</feature>
<dbReference type="PANTHER" id="PTHR30352">
    <property type="entry name" value="PYRUVATE FORMATE-LYASE-ACTIVATING ENZYME"/>
    <property type="match status" value="1"/>
</dbReference>
<dbReference type="GO" id="GO:0016491">
    <property type="term" value="F:oxidoreductase activity"/>
    <property type="evidence" value="ECO:0007669"/>
    <property type="project" value="InterPro"/>
</dbReference>
<dbReference type="InterPro" id="IPR012839">
    <property type="entry name" value="Organic_radical_activase"/>
</dbReference>
<dbReference type="CDD" id="cd01335">
    <property type="entry name" value="Radical_SAM"/>
    <property type="match status" value="1"/>
</dbReference>
<dbReference type="InterPro" id="IPR013785">
    <property type="entry name" value="Aldolase_TIM"/>
</dbReference>
<dbReference type="RefSeq" id="WP_066742674.1">
    <property type="nucleotide sequence ID" value="NZ_CAUFKJ010000013.1"/>
</dbReference>
<dbReference type="SFLD" id="SFLDG01118">
    <property type="entry name" value="activating_enzymes__group_2"/>
    <property type="match status" value="1"/>
</dbReference>
<evidence type="ECO:0000313" key="10">
    <source>
        <dbReference type="Proteomes" id="UP000093044"/>
    </source>
</evidence>
<evidence type="ECO:0000256" key="4">
    <source>
        <dbReference type="ARBA" id="ARBA00022723"/>
    </source>
</evidence>
<keyword evidence="5" id="KW-0408">Iron</keyword>
<dbReference type="InterPro" id="IPR058240">
    <property type="entry name" value="rSAM_sf"/>
</dbReference>
<dbReference type="Pfam" id="PF00037">
    <property type="entry name" value="Fer4"/>
    <property type="match status" value="1"/>
</dbReference>
<evidence type="ECO:0000256" key="3">
    <source>
        <dbReference type="ARBA" id="ARBA00022691"/>
    </source>
</evidence>
<dbReference type="PANTHER" id="PTHR30352:SF4">
    <property type="entry name" value="PYRUVATE FORMATE-LYASE 2-ACTIVATING ENZYME"/>
    <property type="match status" value="1"/>
</dbReference>
<dbReference type="PIRSF" id="PIRSF000371">
    <property type="entry name" value="PFL_act_enz"/>
    <property type="match status" value="1"/>
</dbReference>
<dbReference type="EMBL" id="CP016757">
    <property type="protein sequence ID" value="ANZ44051.1"/>
    <property type="molecule type" value="Genomic_DNA"/>
</dbReference>
<dbReference type="SUPFAM" id="SSF102114">
    <property type="entry name" value="Radical SAM enzymes"/>
    <property type="match status" value="1"/>
</dbReference>
<dbReference type="GO" id="GO:0051539">
    <property type="term" value="F:4 iron, 4 sulfur cluster binding"/>
    <property type="evidence" value="ECO:0007669"/>
    <property type="project" value="UniProtKB-KW"/>
</dbReference>
<comment type="cofactor">
    <cofactor evidence="1">
        <name>[4Fe-4S] cluster</name>
        <dbReference type="ChEBI" id="CHEBI:49883"/>
    </cofactor>
</comment>
<evidence type="ECO:0000259" key="8">
    <source>
        <dbReference type="PROSITE" id="PS51918"/>
    </source>
</evidence>
<evidence type="ECO:0000256" key="5">
    <source>
        <dbReference type="ARBA" id="ARBA00023004"/>
    </source>
</evidence>
<dbReference type="InterPro" id="IPR017896">
    <property type="entry name" value="4Fe4S_Fe-S-bd"/>
</dbReference>
<keyword evidence="4" id="KW-0479">Metal-binding</keyword>
<proteinExistence type="predicted"/>
<dbReference type="SUPFAM" id="SSF54862">
    <property type="entry name" value="4Fe-4S ferredoxins"/>
    <property type="match status" value="1"/>
</dbReference>
<evidence type="ECO:0000256" key="1">
    <source>
        <dbReference type="ARBA" id="ARBA00001966"/>
    </source>
</evidence>
<keyword evidence="2" id="KW-0004">4Fe-4S</keyword>
<dbReference type="KEGG" id="cpor:BED41_02445"/>
<protein>
    <submittedName>
        <fullName evidence="9">Glycyl-radical enzyme activating protein</fullName>
    </submittedName>
</protein>
<dbReference type="GeneID" id="83056710"/>
<keyword evidence="3" id="KW-0949">S-adenosyl-L-methionine</keyword>
<feature type="domain" description="4Fe-4S ferredoxin-type" evidence="7">
    <location>
        <begin position="78"/>
        <end position="105"/>
    </location>
</feature>
<name>A0A1B2I243_9BACT</name>
<evidence type="ECO:0000256" key="6">
    <source>
        <dbReference type="ARBA" id="ARBA00023014"/>
    </source>
</evidence>
<dbReference type="Gene3D" id="3.30.70.20">
    <property type="match status" value="1"/>
</dbReference>
<evidence type="ECO:0000256" key="2">
    <source>
        <dbReference type="ARBA" id="ARBA00022485"/>
    </source>
</evidence>
<keyword evidence="10" id="KW-1185">Reference proteome</keyword>
<evidence type="ECO:0000313" key="9">
    <source>
        <dbReference type="EMBL" id="ANZ44051.1"/>
    </source>
</evidence>
<sequence>MSKTGIIFDIKRYSIHDGPGTRTTVHLKGCPLACWWCHNPESQSVAPVVLFRGEKCIGCGSCVKSCHNGAISVRGGTLVTDDGLCDGCGKCCEVCPPEARELCGRHYTVDELMTQLHKDEIFFRDGGGVTFSGGEPFMQPEFLFEALDACGRAGYHRTLDTCGFVSKSVITDSVKRADLYLYDVKHMDPEKHKEYTGVDNVVILENLRAISEAGAKINIRVPFMPGLNSGDENMHALGRFVQPLKGITGVNILPYHTVAKGKHDRWHMEYKLSDLLPPTENQTRHAAGILEGYGLKVHIGG</sequence>
<dbReference type="Gene3D" id="3.20.20.70">
    <property type="entry name" value="Aldolase class I"/>
    <property type="match status" value="1"/>
</dbReference>
<organism evidence="9 10">
    <name type="scientific">Cloacibacillus porcorum</name>
    <dbReference type="NCBI Taxonomy" id="1197717"/>
    <lineage>
        <taxon>Bacteria</taxon>
        <taxon>Thermotogati</taxon>
        <taxon>Synergistota</taxon>
        <taxon>Synergistia</taxon>
        <taxon>Synergistales</taxon>
        <taxon>Synergistaceae</taxon>
        <taxon>Cloacibacillus</taxon>
    </lineage>
</organism>
<dbReference type="Proteomes" id="UP000093044">
    <property type="component" value="Chromosome"/>
</dbReference>
<dbReference type="OrthoDB" id="9782387at2"/>
<accession>A0A1B2I243</accession>
<reference evidence="9" key="1">
    <citation type="submission" date="2016-08" db="EMBL/GenBank/DDBJ databases">
        <title>Complete genome of Cloacibacillus porcorum.</title>
        <authorList>
            <person name="Looft T."/>
            <person name="Bayles D.O."/>
            <person name="Alt D.P."/>
        </authorList>
    </citation>
    <scope>NUCLEOTIDE SEQUENCE [LARGE SCALE GENOMIC DNA]</scope>
    <source>
        <strain evidence="9">CL-84</strain>
    </source>
</reference>
<gene>
    <name evidence="9" type="ORF">BED41_02445</name>
</gene>
<feature type="domain" description="Radical SAM core" evidence="8">
    <location>
        <begin position="16"/>
        <end position="290"/>
    </location>
</feature>